<dbReference type="UniPathway" id="UPA00603">
    <property type="reaction ID" value="UER00660"/>
</dbReference>
<dbReference type="GeneID" id="108732396"/>
<comment type="pathway">
    <text evidence="1 9">Purine metabolism; guanine degradation; xanthine from guanine: step 1/1.</text>
</comment>
<evidence type="ECO:0000256" key="3">
    <source>
        <dbReference type="ARBA" id="ARBA00012781"/>
    </source>
</evidence>
<dbReference type="GO" id="GO:0006147">
    <property type="term" value="P:guanine catabolic process"/>
    <property type="evidence" value="ECO:0007669"/>
    <property type="project" value="UniProtKB-UniRule"/>
</dbReference>
<evidence type="ECO:0000256" key="1">
    <source>
        <dbReference type="ARBA" id="ARBA00004984"/>
    </source>
</evidence>
<gene>
    <name evidence="12 13" type="primary">LOC108732396</name>
</gene>
<comment type="catalytic activity">
    <reaction evidence="8 9">
        <text>guanine + H2O + H(+) = xanthine + NH4(+)</text>
        <dbReference type="Rhea" id="RHEA:14665"/>
        <dbReference type="ChEBI" id="CHEBI:15377"/>
        <dbReference type="ChEBI" id="CHEBI:15378"/>
        <dbReference type="ChEBI" id="CHEBI:16235"/>
        <dbReference type="ChEBI" id="CHEBI:17712"/>
        <dbReference type="ChEBI" id="CHEBI:28938"/>
        <dbReference type="EC" id="3.5.4.3"/>
    </reaction>
</comment>
<dbReference type="RefSeq" id="XP_018318671.1">
    <property type="nucleotide sequence ID" value="XM_018463169.2"/>
</dbReference>
<evidence type="ECO:0000256" key="5">
    <source>
        <dbReference type="ARBA" id="ARBA00022723"/>
    </source>
</evidence>
<dbReference type="GO" id="GO:0008892">
    <property type="term" value="F:guanine deaminase activity"/>
    <property type="evidence" value="ECO:0007669"/>
    <property type="project" value="UniProtKB-UniRule"/>
</dbReference>
<evidence type="ECO:0000256" key="7">
    <source>
        <dbReference type="ARBA" id="ARBA00022833"/>
    </source>
</evidence>
<feature type="domain" description="Amidohydrolase-related" evidence="10">
    <location>
        <begin position="67"/>
        <end position="428"/>
    </location>
</feature>
<keyword evidence="6 9" id="KW-0378">Hydrolase</keyword>
<dbReference type="InterPro" id="IPR006680">
    <property type="entry name" value="Amidohydro-rel"/>
</dbReference>
<dbReference type="EC" id="3.5.4.3" evidence="3 9"/>
<dbReference type="InterPro" id="IPR011059">
    <property type="entry name" value="Metal-dep_hydrolase_composite"/>
</dbReference>
<dbReference type="PANTHER" id="PTHR11271">
    <property type="entry name" value="GUANINE DEAMINASE"/>
    <property type="match status" value="1"/>
</dbReference>
<dbReference type="InterPro" id="IPR051607">
    <property type="entry name" value="Metallo-dep_hydrolases"/>
</dbReference>
<dbReference type="RefSeq" id="XP_018318672.1">
    <property type="nucleotide sequence ID" value="XM_018463170.2"/>
</dbReference>
<comment type="similarity">
    <text evidence="2 9">Belongs to the metallo-dependent hydrolases superfamily. ATZ/TRZ family.</text>
</comment>
<dbReference type="NCBIfam" id="TIGR02967">
    <property type="entry name" value="guan_deamin"/>
    <property type="match status" value="1"/>
</dbReference>
<evidence type="ECO:0000313" key="12">
    <source>
        <dbReference type="RefSeq" id="XP_018318671.1"/>
    </source>
</evidence>
<keyword evidence="11" id="KW-1185">Reference proteome</keyword>
<dbReference type="Gene3D" id="2.30.40.10">
    <property type="entry name" value="Urease, subunit C, domain 1"/>
    <property type="match status" value="1"/>
</dbReference>
<dbReference type="Gene3D" id="3.20.20.140">
    <property type="entry name" value="Metal-dependent hydrolases"/>
    <property type="match status" value="1"/>
</dbReference>
<evidence type="ECO:0000256" key="2">
    <source>
        <dbReference type="ARBA" id="ARBA00006745"/>
    </source>
</evidence>
<evidence type="ECO:0000256" key="6">
    <source>
        <dbReference type="ARBA" id="ARBA00022801"/>
    </source>
</evidence>
<dbReference type="GO" id="GO:0008270">
    <property type="term" value="F:zinc ion binding"/>
    <property type="evidence" value="ECO:0007669"/>
    <property type="project" value="UniProtKB-UniRule"/>
</dbReference>
<evidence type="ECO:0000313" key="13">
    <source>
        <dbReference type="RefSeq" id="XP_018318672.1"/>
    </source>
</evidence>
<dbReference type="Pfam" id="PF01979">
    <property type="entry name" value="Amidohydro_1"/>
    <property type="match status" value="1"/>
</dbReference>
<dbReference type="KEGG" id="apln:108732396"/>
<dbReference type="STRING" id="224129.A0A1W4W3D1"/>
<dbReference type="SUPFAM" id="SSF51556">
    <property type="entry name" value="Metallo-dependent hydrolases"/>
    <property type="match status" value="1"/>
</dbReference>
<evidence type="ECO:0000259" key="10">
    <source>
        <dbReference type="Pfam" id="PF01979"/>
    </source>
</evidence>
<comment type="cofactor">
    <cofactor evidence="9">
        <name>Zn(2+)</name>
        <dbReference type="ChEBI" id="CHEBI:29105"/>
    </cofactor>
    <text evidence="9">Binds 1 zinc ion per subunit.</text>
</comment>
<name>A0A1W4W3D1_AGRPL</name>
<organism evidence="11 12">
    <name type="scientific">Agrilus planipennis</name>
    <name type="common">Emerald ash borer</name>
    <name type="synonym">Agrilus marcopoli</name>
    <dbReference type="NCBI Taxonomy" id="224129"/>
    <lineage>
        <taxon>Eukaryota</taxon>
        <taxon>Metazoa</taxon>
        <taxon>Ecdysozoa</taxon>
        <taxon>Arthropoda</taxon>
        <taxon>Hexapoda</taxon>
        <taxon>Insecta</taxon>
        <taxon>Pterygota</taxon>
        <taxon>Neoptera</taxon>
        <taxon>Endopterygota</taxon>
        <taxon>Coleoptera</taxon>
        <taxon>Polyphaga</taxon>
        <taxon>Elateriformia</taxon>
        <taxon>Buprestoidea</taxon>
        <taxon>Buprestidae</taxon>
        <taxon>Agrilinae</taxon>
        <taxon>Agrilus</taxon>
    </lineage>
</organism>
<dbReference type="OrthoDB" id="194468at2759"/>
<keyword evidence="5 9" id="KW-0479">Metal-binding</keyword>
<evidence type="ECO:0000256" key="8">
    <source>
        <dbReference type="ARBA" id="ARBA00051148"/>
    </source>
</evidence>
<comment type="function">
    <text evidence="9">Catalyzes the hydrolytic deamination of guanine, producing xanthine and ammonia.</text>
</comment>
<reference evidence="12 13" key="1">
    <citation type="submission" date="2025-04" db="UniProtKB">
        <authorList>
            <consortium name="RefSeq"/>
        </authorList>
    </citation>
    <scope>IDENTIFICATION</scope>
    <source>
        <tissue evidence="12 13">Entire body</tissue>
    </source>
</reference>
<dbReference type="AlphaFoldDB" id="A0A1W4W3D1"/>
<dbReference type="InterPro" id="IPR032466">
    <property type="entry name" value="Metal_Hydrolase"/>
</dbReference>
<dbReference type="PANTHER" id="PTHR11271:SF6">
    <property type="entry name" value="GUANINE DEAMINASE"/>
    <property type="match status" value="1"/>
</dbReference>
<evidence type="ECO:0000256" key="9">
    <source>
        <dbReference type="RuleBase" id="RU366009"/>
    </source>
</evidence>
<accession>A0A1W4W3D1</accession>
<dbReference type="FunFam" id="3.20.20.140:FF:000022">
    <property type="entry name" value="Guanine deaminase"/>
    <property type="match status" value="1"/>
</dbReference>
<evidence type="ECO:0000256" key="4">
    <source>
        <dbReference type="ARBA" id="ARBA00014514"/>
    </source>
</evidence>
<dbReference type="InterPro" id="IPR014311">
    <property type="entry name" value="Guanine_deaminase"/>
</dbReference>
<dbReference type="GO" id="GO:0005829">
    <property type="term" value="C:cytosol"/>
    <property type="evidence" value="ECO:0007669"/>
    <property type="project" value="TreeGrafter"/>
</dbReference>
<proteinExistence type="inferred from homology"/>
<dbReference type="Proteomes" id="UP000192223">
    <property type="component" value="Unplaced"/>
</dbReference>
<sequence>MVQRTKVFVGNIVHCNKPFTVQTLEKGFVVVNEKGKIIAVDNLSALDSCKDKLGSFEEILLNDNQLLMPGFVDTHFHAPQYPNAGLGYDKPLLDWLQTYTYPLEKKYSDTEFAKTVYDAVVKRTLAAGSTTVSYFATLHLDSSLLLAEAAIKFGQRAFIGKVNMTELAPPDYVESPEDTISNTLEFIHKLVAKKCHLVQPIVTPRFALSLDLNDLNKLGQIANKFDLNIQSHISENKAEVEMVRDKFDDLLYAEVYDKTSLLTNKTVLAHAIYLTDSEIELLAERSTSVSHCPDSNTCLKSGLCDVKKLLKAGVNVGLGTDISGGYSTSIMNAMRSAVAVSTHVSFEREDYDPLNVYDVFYLATMGGAKALALNHKIGNFEIGKEFDAIVGEVQECFHPHTALELLQKFIYTGDDRNVLQVYVCGKRVK</sequence>
<evidence type="ECO:0000313" key="11">
    <source>
        <dbReference type="Proteomes" id="UP000192223"/>
    </source>
</evidence>
<keyword evidence="7 9" id="KW-0862">Zinc</keyword>
<protein>
    <recommendedName>
        <fullName evidence="4 9">Guanine deaminase</fullName>
        <shortName evidence="9">Guanase</shortName>
        <ecNumber evidence="3 9">3.5.4.3</ecNumber>
    </recommendedName>
    <alternativeName>
        <fullName evidence="9">Guanine aminohydrolase</fullName>
    </alternativeName>
</protein>